<gene>
    <name evidence="1" type="ORF">CHYS00102_LOCUS28800</name>
</gene>
<dbReference type="AlphaFoldDB" id="A0A7S1G2F7"/>
<reference evidence="1" key="1">
    <citation type="submission" date="2021-01" db="EMBL/GenBank/DDBJ databases">
        <authorList>
            <person name="Corre E."/>
            <person name="Pelletier E."/>
            <person name="Niang G."/>
            <person name="Scheremetjew M."/>
            <person name="Finn R."/>
            <person name="Kale V."/>
            <person name="Holt S."/>
            <person name="Cochrane G."/>
            <person name="Meng A."/>
            <person name="Brown T."/>
            <person name="Cohen L."/>
        </authorList>
    </citation>
    <scope>NUCLEOTIDE SEQUENCE</scope>
    <source>
        <strain evidence="1">308</strain>
    </source>
</reference>
<dbReference type="EMBL" id="HBFR01039384">
    <property type="protein sequence ID" value="CAD8901581.1"/>
    <property type="molecule type" value="Transcribed_RNA"/>
</dbReference>
<name>A0A7S1G2F7_9STRA</name>
<sequence length="291" mass="33386">MSKSWAFQSVASIKRDLMMVRESTETPGAQGDERKEILKRRLENALNAKDFSLYGSGHGLSKNCDKISNNFDLRKLDANMTIYELKKRLELFGLKTITPGLVGRDRQQNLISRLKYALEEGIRSPVKNNQRPKDEPIGVGDNVISLREEAAEPRQKEIPSISSPPNVIKELKSENEALCTRGTRKEILASIKKETVQCKEKIRPEPSSNLQCNINTNESTKPRKQRTELEYRHAVLKRYKERLKKKNITRNDTVENKPQHIALSYSLPPKMLEERVISPDDLYSLPRAFRS</sequence>
<protein>
    <submittedName>
        <fullName evidence="1">Uncharacterized protein</fullName>
    </submittedName>
</protein>
<accession>A0A7S1G2F7</accession>
<proteinExistence type="predicted"/>
<evidence type="ECO:0000313" key="1">
    <source>
        <dbReference type="EMBL" id="CAD8901581.1"/>
    </source>
</evidence>
<organism evidence="1">
    <name type="scientific">Corethron hystrix</name>
    <dbReference type="NCBI Taxonomy" id="216773"/>
    <lineage>
        <taxon>Eukaryota</taxon>
        <taxon>Sar</taxon>
        <taxon>Stramenopiles</taxon>
        <taxon>Ochrophyta</taxon>
        <taxon>Bacillariophyta</taxon>
        <taxon>Coscinodiscophyceae</taxon>
        <taxon>Corethrophycidae</taxon>
        <taxon>Corethrales</taxon>
        <taxon>Corethraceae</taxon>
        <taxon>Corethron</taxon>
    </lineage>
</organism>